<evidence type="ECO:0000256" key="2">
    <source>
        <dbReference type="ARBA" id="ARBA00007432"/>
    </source>
</evidence>
<dbReference type="Gene3D" id="1.20.1250.10">
    <property type="match status" value="1"/>
</dbReference>
<evidence type="ECO:0000256" key="1">
    <source>
        <dbReference type="ARBA" id="ARBA00004613"/>
    </source>
</evidence>
<protein>
    <recommendedName>
        <fullName evidence="8">Ciliary neurotrophic factor</fullName>
    </recommendedName>
</protein>
<accession>A0A8C6U2B6</accession>
<evidence type="ECO:0008006" key="8">
    <source>
        <dbReference type="Google" id="ProtNLM"/>
    </source>
</evidence>
<dbReference type="Ensembl" id="ENSNMLT00000032749.1">
    <property type="protein sequence ID" value="ENSNMLP00000029369.1"/>
    <property type="gene ID" value="ENSNMLG00000018570.1"/>
</dbReference>
<dbReference type="InterPro" id="IPR000151">
    <property type="entry name" value="Ciliary_neurotrophic_fac_CNTF"/>
</dbReference>
<dbReference type="PANTHER" id="PTHR21353">
    <property type="match status" value="1"/>
</dbReference>
<reference evidence="6" key="2">
    <citation type="submission" date="2025-09" db="UniProtKB">
        <authorList>
            <consortium name="Ensembl"/>
        </authorList>
    </citation>
    <scope>IDENTIFICATION</scope>
</reference>
<reference evidence="6" key="1">
    <citation type="submission" date="2025-08" db="UniProtKB">
        <authorList>
            <consortium name="Ensembl"/>
        </authorList>
    </citation>
    <scope>IDENTIFICATION</scope>
</reference>
<dbReference type="InterPro" id="IPR010681">
    <property type="entry name" value="PRF/CT"/>
</dbReference>
<name>A0A8C6U2B6_9GOBI</name>
<dbReference type="GO" id="GO:0005127">
    <property type="term" value="F:ciliary neurotrophic factor receptor binding"/>
    <property type="evidence" value="ECO:0007669"/>
    <property type="project" value="InterPro"/>
</dbReference>
<evidence type="ECO:0000313" key="6">
    <source>
        <dbReference type="Ensembl" id="ENSNMLP00000029369.1"/>
    </source>
</evidence>
<keyword evidence="7" id="KW-1185">Reference proteome</keyword>
<dbReference type="GO" id="GO:0043524">
    <property type="term" value="P:negative regulation of neuron apoptotic process"/>
    <property type="evidence" value="ECO:0007669"/>
    <property type="project" value="InterPro"/>
</dbReference>
<comment type="similarity">
    <text evidence="2">Belongs to the IL-6 superfamily.</text>
</comment>
<dbReference type="Proteomes" id="UP000694523">
    <property type="component" value="Unplaced"/>
</dbReference>
<comment type="subcellular location">
    <subcellularLocation>
        <location evidence="1">Secreted</location>
    </subcellularLocation>
</comment>
<dbReference type="GO" id="GO:0005125">
    <property type="term" value="F:cytokine activity"/>
    <property type="evidence" value="ECO:0007669"/>
    <property type="project" value="UniProtKB-KW"/>
</dbReference>
<feature type="chain" id="PRO_5034331293" description="Ciliary neurotrophic factor" evidence="5">
    <location>
        <begin position="20"/>
        <end position="187"/>
    </location>
</feature>
<feature type="signal peptide" evidence="5">
    <location>
        <begin position="1"/>
        <end position="19"/>
    </location>
</feature>
<evidence type="ECO:0000256" key="3">
    <source>
        <dbReference type="ARBA" id="ARBA00022514"/>
    </source>
</evidence>
<evidence type="ECO:0000256" key="4">
    <source>
        <dbReference type="ARBA" id="ARBA00022525"/>
    </source>
</evidence>
<dbReference type="GO" id="GO:0070120">
    <property type="term" value="P:ciliary neurotrophic factor-mediated signaling pathway"/>
    <property type="evidence" value="ECO:0007669"/>
    <property type="project" value="InterPro"/>
</dbReference>
<dbReference type="AlphaFoldDB" id="A0A8C6U2B6"/>
<evidence type="ECO:0000256" key="5">
    <source>
        <dbReference type="SAM" id="SignalP"/>
    </source>
</evidence>
<dbReference type="PANTHER" id="PTHR21353:SF9">
    <property type="match status" value="1"/>
</dbReference>
<dbReference type="InterPro" id="IPR009079">
    <property type="entry name" value="4_helix_cytokine-like_core"/>
</dbReference>
<dbReference type="SUPFAM" id="SSF47266">
    <property type="entry name" value="4-helical cytokines"/>
    <property type="match status" value="1"/>
</dbReference>
<keyword evidence="5" id="KW-0732">Signal</keyword>
<evidence type="ECO:0000313" key="7">
    <source>
        <dbReference type="Proteomes" id="UP000694523"/>
    </source>
</evidence>
<dbReference type="Pfam" id="PF01110">
    <property type="entry name" value="CNTF"/>
    <property type="match status" value="1"/>
</dbReference>
<organism evidence="6 7">
    <name type="scientific">Neogobius melanostomus</name>
    <name type="common">round goby</name>
    <dbReference type="NCBI Taxonomy" id="47308"/>
    <lineage>
        <taxon>Eukaryota</taxon>
        <taxon>Metazoa</taxon>
        <taxon>Chordata</taxon>
        <taxon>Craniata</taxon>
        <taxon>Vertebrata</taxon>
        <taxon>Euteleostomi</taxon>
        <taxon>Actinopterygii</taxon>
        <taxon>Neopterygii</taxon>
        <taxon>Teleostei</taxon>
        <taxon>Neoteleostei</taxon>
        <taxon>Acanthomorphata</taxon>
        <taxon>Gobiaria</taxon>
        <taxon>Gobiiformes</taxon>
        <taxon>Gobioidei</taxon>
        <taxon>Gobiidae</taxon>
        <taxon>Benthophilinae</taxon>
        <taxon>Neogobiini</taxon>
        <taxon>Neogobius</taxon>
    </lineage>
</organism>
<keyword evidence="3" id="KW-0202">Cytokine</keyword>
<keyword evidence="4" id="KW-0964">Secreted</keyword>
<dbReference type="GO" id="GO:0005615">
    <property type="term" value="C:extracellular space"/>
    <property type="evidence" value="ECO:0007669"/>
    <property type="project" value="UniProtKB-KW"/>
</dbReference>
<sequence length="187" mass="22295">MTLWWQALLLCITLSCIQSVPTAVLHSKYLKSYNLTRHARRQVRQLLIKYVKELGSENGDRSQHLKGLPSPSIDFYNWLQLTDRERLATAFSDLQTFRSMLEWKREELNSTNSQMFLRIETDLRDLVLQVNSFLRKHYYTHLLKKYRNTTRLVEGYIILRDLDLYLIKLARDFRLLLTKTAKSNQNL</sequence>
<proteinExistence type="inferred from homology"/>